<dbReference type="AlphaFoldDB" id="A0AA38TDF9"/>
<reference evidence="1" key="1">
    <citation type="submission" date="2023-03" db="EMBL/GenBank/DDBJ databases">
        <title>Chromosome-scale reference genome and RAD-based genetic map of yellow starthistle (Centaurea solstitialis) reveal putative structural variation and QTLs associated with invader traits.</title>
        <authorList>
            <person name="Reatini B."/>
            <person name="Cang F.A."/>
            <person name="Jiang Q."/>
            <person name="Mckibben M.T.W."/>
            <person name="Barker M.S."/>
            <person name="Rieseberg L.H."/>
            <person name="Dlugosch K.M."/>
        </authorList>
    </citation>
    <scope>NUCLEOTIDE SEQUENCE</scope>
    <source>
        <strain evidence="1">CAN-66</strain>
        <tissue evidence="1">Leaf</tissue>
    </source>
</reference>
<evidence type="ECO:0000313" key="2">
    <source>
        <dbReference type="Proteomes" id="UP001172457"/>
    </source>
</evidence>
<dbReference type="EMBL" id="JARYMX010000004">
    <property type="protein sequence ID" value="KAJ9552700.1"/>
    <property type="molecule type" value="Genomic_DNA"/>
</dbReference>
<dbReference type="Proteomes" id="UP001172457">
    <property type="component" value="Chromosome 4"/>
</dbReference>
<gene>
    <name evidence="1" type="ORF">OSB04_016745</name>
</gene>
<evidence type="ECO:0000313" key="1">
    <source>
        <dbReference type="EMBL" id="KAJ9552700.1"/>
    </source>
</evidence>
<name>A0AA38TDF9_9ASTR</name>
<sequence>MIQSPCSEENINCPCMIDRKCSTNFPKRHTLIEWCNQDSSKYLFKYINKGPDRATVAVVESYNAEDNNNFVDEIKEFYDCRYVSAYEASWCIFGYDVHYRTPSVLRLPFHLPLQQQLFWC</sequence>
<protein>
    <submittedName>
        <fullName evidence="1">Uncharacterized protein</fullName>
    </submittedName>
</protein>
<accession>A0AA38TDF9</accession>
<keyword evidence="2" id="KW-1185">Reference proteome</keyword>
<organism evidence="1 2">
    <name type="scientific">Centaurea solstitialis</name>
    <name type="common">yellow star-thistle</name>
    <dbReference type="NCBI Taxonomy" id="347529"/>
    <lineage>
        <taxon>Eukaryota</taxon>
        <taxon>Viridiplantae</taxon>
        <taxon>Streptophyta</taxon>
        <taxon>Embryophyta</taxon>
        <taxon>Tracheophyta</taxon>
        <taxon>Spermatophyta</taxon>
        <taxon>Magnoliopsida</taxon>
        <taxon>eudicotyledons</taxon>
        <taxon>Gunneridae</taxon>
        <taxon>Pentapetalae</taxon>
        <taxon>asterids</taxon>
        <taxon>campanulids</taxon>
        <taxon>Asterales</taxon>
        <taxon>Asteraceae</taxon>
        <taxon>Carduoideae</taxon>
        <taxon>Cardueae</taxon>
        <taxon>Centaureinae</taxon>
        <taxon>Centaurea</taxon>
    </lineage>
</organism>
<proteinExistence type="predicted"/>
<comment type="caution">
    <text evidence="1">The sequence shown here is derived from an EMBL/GenBank/DDBJ whole genome shotgun (WGS) entry which is preliminary data.</text>
</comment>